<dbReference type="AlphaFoldDB" id="A0A8H6YBC8"/>
<proteinExistence type="predicted"/>
<evidence type="ECO:0000313" key="1">
    <source>
        <dbReference type="EMBL" id="KAF7355234.1"/>
    </source>
</evidence>
<comment type="caution">
    <text evidence="1">The sequence shown here is derived from an EMBL/GenBank/DDBJ whole genome shotgun (WGS) entry which is preliminary data.</text>
</comment>
<gene>
    <name evidence="1" type="ORF">MSAN_01439400</name>
</gene>
<dbReference type="Proteomes" id="UP000623467">
    <property type="component" value="Unassembled WGS sequence"/>
</dbReference>
<evidence type="ECO:0000313" key="2">
    <source>
        <dbReference type="Proteomes" id="UP000623467"/>
    </source>
</evidence>
<dbReference type="EMBL" id="JACAZH010000011">
    <property type="protein sequence ID" value="KAF7355234.1"/>
    <property type="molecule type" value="Genomic_DNA"/>
</dbReference>
<keyword evidence="2" id="KW-1185">Reference proteome</keyword>
<name>A0A8H6YBC8_9AGAR</name>
<reference evidence="1" key="1">
    <citation type="submission" date="2020-05" db="EMBL/GenBank/DDBJ databases">
        <title>Mycena genomes resolve the evolution of fungal bioluminescence.</title>
        <authorList>
            <person name="Tsai I.J."/>
        </authorList>
    </citation>
    <scope>NUCLEOTIDE SEQUENCE</scope>
    <source>
        <strain evidence="1">160909Yilan</strain>
    </source>
</reference>
<protein>
    <submittedName>
        <fullName evidence="1">Uncharacterized protein</fullName>
    </submittedName>
</protein>
<sequence>MGQRHQVFLVARVIARSATQPRYRCIGAYHHQWWVCYGRLPLMAARRFLTLIKQEDNNRLVREELRTLQGKYGEGTTEPRMPDVPCPYATFLMASAWCVDLESPFYGSGVSFKNSVLDAHMGSTDGDNNDGITVFDVTDPADPSYCFVSGRVPLTAEQYCRAYYPVPKADRMDKEGVKETEEDVQKK</sequence>
<organism evidence="1 2">
    <name type="scientific">Mycena sanguinolenta</name>
    <dbReference type="NCBI Taxonomy" id="230812"/>
    <lineage>
        <taxon>Eukaryota</taxon>
        <taxon>Fungi</taxon>
        <taxon>Dikarya</taxon>
        <taxon>Basidiomycota</taxon>
        <taxon>Agaricomycotina</taxon>
        <taxon>Agaricomycetes</taxon>
        <taxon>Agaricomycetidae</taxon>
        <taxon>Agaricales</taxon>
        <taxon>Marasmiineae</taxon>
        <taxon>Mycenaceae</taxon>
        <taxon>Mycena</taxon>
    </lineage>
</organism>
<accession>A0A8H6YBC8</accession>
<dbReference type="OrthoDB" id="3515175at2759"/>